<sequence>MLGLRSTRRVQLIIFVGFCTLAITLLLNSTSQSVRAKLSSFLPGNSFDGAGEASRTPPEPPTWDSLQEWEASLPQHNLDLPFPEGREGRYVKFSNQVRELGWNNVLNELLMNAHLAYISNRTYVFQDYYWKKDYYTWPSSTWRTDPPRTPLNALISGPAAGGPFEPNDPSPRAVSENFFDVVCPGNKRKLLYTEDIKPKIGWASGIDILNSWAKILRDEPAKCIEIIPADEAFDQFPQTFDLWLWGSDRVLSLWEPFIQSPISRLLETSPVVNSAIDANEHLFFPRGSRLPVSGGAKVIDTGSDSGWPKNPFSRVMAVHVRRGDFKEACERLAYYNSTFYSWNLLPDLPDPFSVPPSVRWNTDEYNQLYHERCFPETEAMIKKIRESRDTFVKSFDGQDVVLETLYLLTNAKGEWLAALKEELERDGWHTIVTSRDLVLNAEQMDVNMAIDMDLARRAAVFIGNGWSSFTSNIVHRRLTDGNKPISVRFW</sequence>
<organism evidence="1 2">
    <name type="scientific">Marasmius oreades</name>
    <name type="common">fairy-ring Marasmius</name>
    <dbReference type="NCBI Taxonomy" id="181124"/>
    <lineage>
        <taxon>Eukaryota</taxon>
        <taxon>Fungi</taxon>
        <taxon>Dikarya</taxon>
        <taxon>Basidiomycota</taxon>
        <taxon>Agaricomycotina</taxon>
        <taxon>Agaricomycetes</taxon>
        <taxon>Agaricomycetidae</taxon>
        <taxon>Agaricales</taxon>
        <taxon>Marasmiineae</taxon>
        <taxon>Marasmiaceae</taxon>
        <taxon>Marasmius</taxon>
    </lineage>
</organism>
<dbReference type="KEGG" id="more:E1B28_012782"/>
<protein>
    <submittedName>
        <fullName evidence="1">Uncharacterized protein</fullName>
    </submittedName>
</protein>
<gene>
    <name evidence="1" type="ORF">E1B28_012782</name>
</gene>
<comment type="caution">
    <text evidence="1">The sequence shown here is derived from an EMBL/GenBank/DDBJ whole genome shotgun (WGS) entry which is preliminary data.</text>
</comment>
<evidence type="ECO:0000313" key="1">
    <source>
        <dbReference type="EMBL" id="KAG7088826.1"/>
    </source>
</evidence>
<dbReference type="RefSeq" id="XP_043005297.1">
    <property type="nucleotide sequence ID" value="XM_043157927.1"/>
</dbReference>
<name>A0A9P7RS75_9AGAR</name>
<keyword evidence="2" id="KW-1185">Reference proteome</keyword>
<dbReference type="Gene3D" id="3.40.50.11350">
    <property type="match status" value="1"/>
</dbReference>
<dbReference type="GeneID" id="66081857"/>
<proteinExistence type="predicted"/>
<dbReference type="Proteomes" id="UP001049176">
    <property type="component" value="Chromosome 8"/>
</dbReference>
<dbReference type="CDD" id="cd11296">
    <property type="entry name" value="O-FucT_like"/>
    <property type="match status" value="1"/>
</dbReference>
<dbReference type="AlphaFoldDB" id="A0A9P7RS75"/>
<dbReference type="EMBL" id="CM032188">
    <property type="protein sequence ID" value="KAG7088826.1"/>
    <property type="molecule type" value="Genomic_DNA"/>
</dbReference>
<evidence type="ECO:0000313" key="2">
    <source>
        <dbReference type="Proteomes" id="UP001049176"/>
    </source>
</evidence>
<reference evidence="1" key="1">
    <citation type="journal article" date="2021" name="Genome Biol. Evol.">
        <title>The assembled and annotated genome of the fairy-ring fungus Marasmius oreades.</title>
        <authorList>
            <person name="Hiltunen M."/>
            <person name="Ament-Velasquez S.L."/>
            <person name="Johannesson H."/>
        </authorList>
    </citation>
    <scope>NUCLEOTIDE SEQUENCE</scope>
    <source>
        <strain evidence="1">03SP1</strain>
    </source>
</reference>
<dbReference type="OrthoDB" id="2559662at2759"/>
<accession>A0A9P7RS75</accession>